<feature type="region of interest" description="Disordered" evidence="1">
    <location>
        <begin position="137"/>
        <end position="158"/>
    </location>
</feature>
<evidence type="ECO:0000313" key="3">
    <source>
        <dbReference type="EMBL" id="QNP55075.1"/>
    </source>
</evidence>
<reference evidence="3 4" key="1">
    <citation type="submission" date="2020-08" db="EMBL/GenBank/DDBJ databases">
        <title>Genome sequence of Tessaracoccus defluvii JCM 17540T.</title>
        <authorList>
            <person name="Hyun D.-W."/>
            <person name="Bae J.-W."/>
        </authorList>
    </citation>
    <scope>NUCLEOTIDE SEQUENCE [LARGE SCALE GENOMIC DNA]</scope>
    <source>
        <strain evidence="3 4">JCM 17540</strain>
    </source>
</reference>
<accession>A0A7H0H3F9</accession>
<dbReference type="Gene3D" id="3.30.70.2390">
    <property type="match status" value="1"/>
</dbReference>
<dbReference type="Proteomes" id="UP000516117">
    <property type="component" value="Chromosome"/>
</dbReference>
<dbReference type="InterPro" id="IPR027381">
    <property type="entry name" value="LytR/CpsA/Psr_C"/>
</dbReference>
<protein>
    <submittedName>
        <fullName evidence="3">LytR C-terminal domain-containing protein</fullName>
    </submittedName>
</protein>
<gene>
    <name evidence="3" type="ORF">H9L22_12460</name>
</gene>
<evidence type="ECO:0000259" key="2">
    <source>
        <dbReference type="Pfam" id="PF13399"/>
    </source>
</evidence>
<organism evidence="3 4">
    <name type="scientific">Tessaracoccus defluvii</name>
    <dbReference type="NCBI Taxonomy" id="1285901"/>
    <lineage>
        <taxon>Bacteria</taxon>
        <taxon>Bacillati</taxon>
        <taxon>Actinomycetota</taxon>
        <taxon>Actinomycetes</taxon>
        <taxon>Propionibacteriales</taxon>
        <taxon>Propionibacteriaceae</taxon>
        <taxon>Tessaracoccus</taxon>
    </lineage>
</organism>
<dbReference type="Pfam" id="PF13399">
    <property type="entry name" value="LytR_C"/>
    <property type="match status" value="1"/>
</dbReference>
<feature type="compositionally biased region" description="Low complexity" evidence="1">
    <location>
        <begin position="139"/>
        <end position="158"/>
    </location>
</feature>
<dbReference type="EMBL" id="CP060789">
    <property type="protein sequence ID" value="QNP55075.1"/>
    <property type="molecule type" value="Genomic_DNA"/>
</dbReference>
<keyword evidence="4" id="KW-1185">Reference proteome</keyword>
<evidence type="ECO:0000256" key="1">
    <source>
        <dbReference type="SAM" id="MobiDB-lite"/>
    </source>
</evidence>
<sequence>MEGADRAAADAVAHPCVMQSATVVTPAQVTIRVYNGGFTTGLANRTATKLKDAGFKIAKTTNTEEMLEPTVIRGNEREKAMLELVRGQFIEATIEYDQRVDGTVDVILGRSANDKNFAEAPPTEIVTDAGMVCVAASKTPTPSGSGTPVPSPSASTNE</sequence>
<dbReference type="KEGG" id="tdf:H9L22_12460"/>
<feature type="domain" description="LytR/CpsA/Psr regulator C-terminal" evidence="2">
    <location>
        <begin position="28"/>
        <end position="110"/>
    </location>
</feature>
<proteinExistence type="predicted"/>
<name>A0A7H0H3F9_9ACTN</name>
<dbReference type="AlphaFoldDB" id="A0A7H0H3F9"/>
<dbReference type="RefSeq" id="WP_187720211.1">
    <property type="nucleotide sequence ID" value="NZ_CP060789.1"/>
</dbReference>
<evidence type="ECO:0000313" key="4">
    <source>
        <dbReference type="Proteomes" id="UP000516117"/>
    </source>
</evidence>